<dbReference type="AlphaFoldDB" id="A0AB40C0F2"/>
<dbReference type="GeneID" id="120270249"/>
<dbReference type="SUPFAM" id="SSF56672">
    <property type="entry name" value="DNA/RNA polymerases"/>
    <property type="match status" value="1"/>
</dbReference>
<evidence type="ECO:0000313" key="4">
    <source>
        <dbReference type="RefSeq" id="XP_039133200.1"/>
    </source>
</evidence>
<protein>
    <submittedName>
        <fullName evidence="4">Uncharacterized protein LOC120270249</fullName>
    </submittedName>
</protein>
<dbReference type="Pfam" id="PF17919">
    <property type="entry name" value="RT_RNaseH_2"/>
    <property type="match status" value="1"/>
</dbReference>
<dbReference type="PANTHER" id="PTHR37984:SF5">
    <property type="entry name" value="PROTEIN NYNRIN-LIKE"/>
    <property type="match status" value="1"/>
</dbReference>
<proteinExistence type="predicted"/>
<dbReference type="InterPro" id="IPR043502">
    <property type="entry name" value="DNA/RNA_pol_sf"/>
</dbReference>
<evidence type="ECO:0000256" key="1">
    <source>
        <dbReference type="ARBA" id="ARBA00023268"/>
    </source>
</evidence>
<reference evidence="4" key="1">
    <citation type="submission" date="2025-08" db="UniProtKB">
        <authorList>
            <consortium name="RefSeq"/>
        </authorList>
    </citation>
    <scope>IDENTIFICATION</scope>
</reference>
<gene>
    <name evidence="4" type="primary">LOC120270249</name>
</gene>
<dbReference type="InterPro" id="IPR050951">
    <property type="entry name" value="Retrovirus_Pol_polyprotein"/>
</dbReference>
<keyword evidence="1" id="KW-0511">Multifunctional enzyme</keyword>
<sequence>MPIGATDLFRSTNSAPLLLTPSVVKEASKRNGDKTDILGYKGNAMRPYKQLTDKELEDKRRKGLCFVCDEKYFSGHQYKGKQMYKLEVYSKDVLAAEDIEDNKGKKQSKRKKRASVVCQEKQVFLAMKKIEYLGHMKNSFGWNDDSEVVFNRLKLAMISAPLLALPNFSEEFVIETDASDYGVGEVLLQAGKPIAFMNKALSGQNLLLSIYEKEMLAVVMAVQK</sequence>
<evidence type="ECO:0000259" key="2">
    <source>
        <dbReference type="Pfam" id="PF17919"/>
    </source>
</evidence>
<dbReference type="Proteomes" id="UP001515500">
    <property type="component" value="Chromosome 10"/>
</dbReference>
<dbReference type="GO" id="GO:0003824">
    <property type="term" value="F:catalytic activity"/>
    <property type="evidence" value="ECO:0007669"/>
    <property type="project" value="UniProtKB-KW"/>
</dbReference>
<name>A0AB40C0F2_DIOCR</name>
<evidence type="ECO:0000313" key="3">
    <source>
        <dbReference type="Proteomes" id="UP001515500"/>
    </source>
</evidence>
<dbReference type="PANTHER" id="PTHR37984">
    <property type="entry name" value="PROTEIN CBG26694"/>
    <property type="match status" value="1"/>
</dbReference>
<keyword evidence="3" id="KW-1185">Reference proteome</keyword>
<feature type="domain" description="Reverse transcriptase/retrotransposon-derived protein RNase H-like" evidence="2">
    <location>
        <begin position="142"/>
        <end position="224"/>
    </location>
</feature>
<accession>A0AB40C0F2</accession>
<dbReference type="InterPro" id="IPR041577">
    <property type="entry name" value="RT_RNaseH_2"/>
</dbReference>
<dbReference type="RefSeq" id="XP_039133200.1">
    <property type="nucleotide sequence ID" value="XM_039277266.1"/>
</dbReference>
<organism evidence="3 4">
    <name type="scientific">Dioscorea cayennensis subsp. rotundata</name>
    <name type="common">White Guinea yam</name>
    <name type="synonym">Dioscorea rotundata</name>
    <dbReference type="NCBI Taxonomy" id="55577"/>
    <lineage>
        <taxon>Eukaryota</taxon>
        <taxon>Viridiplantae</taxon>
        <taxon>Streptophyta</taxon>
        <taxon>Embryophyta</taxon>
        <taxon>Tracheophyta</taxon>
        <taxon>Spermatophyta</taxon>
        <taxon>Magnoliopsida</taxon>
        <taxon>Liliopsida</taxon>
        <taxon>Dioscoreales</taxon>
        <taxon>Dioscoreaceae</taxon>
        <taxon>Dioscorea</taxon>
    </lineage>
</organism>